<dbReference type="PANTHER" id="PTHR31157:SF1">
    <property type="entry name" value="SCP DOMAIN-CONTAINING PROTEIN"/>
    <property type="match status" value="1"/>
</dbReference>
<dbReference type="OrthoDB" id="68195at2"/>
<keyword evidence="3" id="KW-0645">Protease</keyword>
<dbReference type="PROSITE" id="PS51257">
    <property type="entry name" value="PROKAR_LIPOPROTEIN"/>
    <property type="match status" value="1"/>
</dbReference>
<protein>
    <submittedName>
        <fullName evidence="3">Serine protease</fullName>
    </submittedName>
</protein>
<gene>
    <name evidence="3" type="ORF">NIES1031_11125</name>
</gene>
<name>A0A1U7HRV2_9CHRO</name>
<feature type="chain" id="PRO_5012188644" evidence="1">
    <location>
        <begin position="24"/>
        <end position="174"/>
    </location>
</feature>
<dbReference type="GO" id="GO:0006508">
    <property type="term" value="P:proteolysis"/>
    <property type="evidence" value="ECO:0007669"/>
    <property type="project" value="UniProtKB-KW"/>
</dbReference>
<dbReference type="InterPro" id="IPR014044">
    <property type="entry name" value="CAP_dom"/>
</dbReference>
<accession>A0A1U7HRV2</accession>
<keyword evidence="4" id="KW-1185">Reference proteome</keyword>
<dbReference type="EMBL" id="MRCC01000008">
    <property type="protein sequence ID" value="OKH26316.1"/>
    <property type="molecule type" value="Genomic_DNA"/>
</dbReference>
<dbReference type="Gene3D" id="3.40.33.10">
    <property type="entry name" value="CAP"/>
    <property type="match status" value="1"/>
</dbReference>
<dbReference type="GO" id="GO:0008233">
    <property type="term" value="F:peptidase activity"/>
    <property type="evidence" value="ECO:0007669"/>
    <property type="project" value="UniProtKB-KW"/>
</dbReference>
<dbReference type="Pfam" id="PF00188">
    <property type="entry name" value="CAP"/>
    <property type="match status" value="1"/>
</dbReference>
<dbReference type="PANTHER" id="PTHR31157">
    <property type="entry name" value="SCP DOMAIN-CONTAINING PROTEIN"/>
    <property type="match status" value="1"/>
</dbReference>
<evidence type="ECO:0000256" key="1">
    <source>
        <dbReference type="SAM" id="SignalP"/>
    </source>
</evidence>
<sequence>MQKYFSSMALSLLIASGTVSCHAASIAHKIIPTQMSRVPTPASSSHTALEQSIHRQINEYRRSRNLSPLTLDSRISAQALAHSQAMASGKVSFSHDGFDQRFQIIRRTIPYRAAAENVAFNQDYSNPDVQAVQGWIKSPRHRVNIEGQYDLTGIGISRNANGEYYFTQIFIRSR</sequence>
<dbReference type="CDD" id="cd05379">
    <property type="entry name" value="CAP_bacterial"/>
    <property type="match status" value="1"/>
</dbReference>
<dbReference type="STRING" id="247279.NIES1031_11125"/>
<feature type="signal peptide" evidence="1">
    <location>
        <begin position="1"/>
        <end position="23"/>
    </location>
</feature>
<feature type="domain" description="SCP" evidence="2">
    <location>
        <begin position="55"/>
        <end position="170"/>
    </location>
</feature>
<evidence type="ECO:0000259" key="2">
    <source>
        <dbReference type="Pfam" id="PF00188"/>
    </source>
</evidence>
<organism evidence="3 4">
    <name type="scientific">Chroogloeocystis siderophila 5.2 s.c.1</name>
    <dbReference type="NCBI Taxonomy" id="247279"/>
    <lineage>
        <taxon>Bacteria</taxon>
        <taxon>Bacillati</taxon>
        <taxon>Cyanobacteriota</taxon>
        <taxon>Cyanophyceae</taxon>
        <taxon>Oscillatoriophycideae</taxon>
        <taxon>Chroococcales</taxon>
        <taxon>Chroococcaceae</taxon>
        <taxon>Chroogloeocystis</taxon>
    </lineage>
</organism>
<dbReference type="InterPro" id="IPR035940">
    <property type="entry name" value="CAP_sf"/>
</dbReference>
<dbReference type="SUPFAM" id="SSF55797">
    <property type="entry name" value="PR-1-like"/>
    <property type="match status" value="1"/>
</dbReference>
<evidence type="ECO:0000313" key="4">
    <source>
        <dbReference type="Proteomes" id="UP000185984"/>
    </source>
</evidence>
<reference evidence="3 4" key="1">
    <citation type="submission" date="2016-11" db="EMBL/GenBank/DDBJ databases">
        <title>Draft Genome Sequences of Nine Cyanobacterial Strains from Diverse Habitats.</title>
        <authorList>
            <person name="Zhu T."/>
            <person name="Hou S."/>
            <person name="Lu X."/>
            <person name="Hess W.R."/>
        </authorList>
    </citation>
    <scope>NUCLEOTIDE SEQUENCE [LARGE SCALE GENOMIC DNA]</scope>
    <source>
        <strain evidence="3 4">5.2 s.c.1</strain>
    </source>
</reference>
<comment type="caution">
    <text evidence="3">The sequence shown here is derived from an EMBL/GenBank/DDBJ whole genome shotgun (WGS) entry which is preliminary data.</text>
</comment>
<dbReference type="AlphaFoldDB" id="A0A1U7HRV2"/>
<keyword evidence="1" id="KW-0732">Signal</keyword>
<keyword evidence="3" id="KW-0378">Hydrolase</keyword>
<proteinExistence type="predicted"/>
<evidence type="ECO:0000313" key="3">
    <source>
        <dbReference type="EMBL" id="OKH26316.1"/>
    </source>
</evidence>
<dbReference type="Proteomes" id="UP000185984">
    <property type="component" value="Unassembled WGS sequence"/>
</dbReference>